<dbReference type="EMBL" id="LAOQ01000004">
    <property type="protein sequence ID" value="KJW04335.1"/>
    <property type="molecule type" value="Genomic_DNA"/>
</dbReference>
<organism evidence="1 2">
    <name type="scientific">Rickettsia argasii T170-B</name>
    <dbReference type="NCBI Taxonomy" id="1268837"/>
    <lineage>
        <taxon>Bacteria</taxon>
        <taxon>Pseudomonadati</taxon>
        <taxon>Pseudomonadota</taxon>
        <taxon>Alphaproteobacteria</taxon>
        <taxon>Rickettsiales</taxon>
        <taxon>Rickettsiaceae</taxon>
        <taxon>Rickettsieae</taxon>
        <taxon>Rickettsia</taxon>
        <taxon>spotted fever group</taxon>
    </lineage>
</organism>
<evidence type="ECO:0000313" key="2">
    <source>
        <dbReference type="Proteomes" id="UP000033736"/>
    </source>
</evidence>
<name>A0A0F3RD16_9RICK</name>
<sequence>MPQENNNPSYLSQAFLTNAYEQLNEFKKLASNNIRTLMQDLIKLKKLLNVHYLRVITTHVKV</sequence>
<accession>A0A0F3RD16</accession>
<keyword evidence="2" id="KW-1185">Reference proteome</keyword>
<evidence type="ECO:0000313" key="1">
    <source>
        <dbReference type="EMBL" id="KJW04335.1"/>
    </source>
</evidence>
<proteinExistence type="predicted"/>
<protein>
    <submittedName>
        <fullName evidence="1">Uncharacterized protein</fullName>
    </submittedName>
</protein>
<dbReference type="PATRIC" id="fig|1268837.3.peg.1347"/>
<reference evidence="1 2" key="1">
    <citation type="submission" date="2015-01" db="EMBL/GenBank/DDBJ databases">
        <title>Genome Sequencing of Rickettsiales /home/snadendla/prok_pipe/test/illegal_ec_num.txt.</title>
        <authorList>
            <person name="Daugherty S.C."/>
            <person name="Su Q."/>
            <person name="Abolude K."/>
            <person name="Beier-Sexton M."/>
            <person name="Carlyon J.A."/>
            <person name="Carter R."/>
            <person name="Day N.P."/>
            <person name="Dumler S.J."/>
            <person name="Dyachenko V."/>
            <person name="Godinez A."/>
            <person name="Kurtti T.J."/>
            <person name="Lichay M."/>
            <person name="Mullins K.E."/>
            <person name="Ott S."/>
            <person name="Pappas-Brown V."/>
            <person name="Paris D.H."/>
            <person name="Patel P."/>
            <person name="Richards A.L."/>
            <person name="Sadzewicz L."/>
            <person name="Sears K."/>
            <person name="Seidman D."/>
            <person name="Sengamalay N."/>
            <person name="Stenos J."/>
            <person name="Tallon L.J."/>
            <person name="Vincent G."/>
            <person name="Fraser C.M."/>
            <person name="Munderloh U."/>
            <person name="Dunning-Hotopp J.C."/>
        </authorList>
    </citation>
    <scope>NUCLEOTIDE SEQUENCE [LARGE SCALE GENOMIC DNA]</scope>
    <source>
        <strain evidence="1 2">T170-B</strain>
    </source>
</reference>
<comment type="caution">
    <text evidence="1">The sequence shown here is derived from an EMBL/GenBank/DDBJ whole genome shotgun (WGS) entry which is preliminary data.</text>
</comment>
<dbReference type="AlphaFoldDB" id="A0A0F3RD16"/>
<gene>
    <name evidence="1" type="ORF">RAT170B_1143</name>
</gene>
<dbReference type="Proteomes" id="UP000033736">
    <property type="component" value="Unassembled WGS sequence"/>
</dbReference>